<organism evidence="3 4">
    <name type="scientific">Ophiocordyceps sinensis</name>
    <dbReference type="NCBI Taxonomy" id="72228"/>
    <lineage>
        <taxon>Eukaryota</taxon>
        <taxon>Fungi</taxon>
        <taxon>Dikarya</taxon>
        <taxon>Ascomycota</taxon>
        <taxon>Pezizomycotina</taxon>
        <taxon>Sordariomycetes</taxon>
        <taxon>Hypocreomycetidae</taxon>
        <taxon>Hypocreales</taxon>
        <taxon>Ophiocordycipitaceae</taxon>
        <taxon>Ophiocordyceps</taxon>
    </lineage>
</organism>
<dbReference type="Pfam" id="PF24870">
    <property type="entry name" value="DUF7735"/>
    <property type="match status" value="1"/>
</dbReference>
<evidence type="ECO:0000259" key="2">
    <source>
        <dbReference type="Pfam" id="PF24870"/>
    </source>
</evidence>
<feature type="signal peptide" evidence="1">
    <location>
        <begin position="1"/>
        <end position="18"/>
    </location>
</feature>
<sequence>MRVATGVVFLLEAMAATASIFDALLPTETPTITSDDELCTSATLERFFDPPRPTMMSLQQALWSHQLDLYKDCTPIGTDILGIPICAFPAQSRLCAFTAAAPPSLLPKFSSYVSTASSWWVAHKSEAVELAQTCPFSWYKAMMVMAGWGDLELVIGYAECSVAEHPVVTPATITTEPTTMTEPTAMPSGTSHDQHLPMVTTTVNGAIGQAEHNKLWVVASTGLLVAAVSSA</sequence>
<protein>
    <recommendedName>
        <fullName evidence="2">DUF7735 domain-containing protein</fullName>
    </recommendedName>
</protein>
<dbReference type="OrthoDB" id="4940591at2759"/>
<keyword evidence="4" id="KW-1185">Reference proteome</keyword>
<dbReference type="EMBL" id="JAAVMX010000005">
    <property type="protein sequence ID" value="KAF4508202.1"/>
    <property type="molecule type" value="Genomic_DNA"/>
</dbReference>
<name>A0A8H4V4M5_9HYPO</name>
<dbReference type="Proteomes" id="UP000557566">
    <property type="component" value="Unassembled WGS sequence"/>
</dbReference>
<comment type="caution">
    <text evidence="3">The sequence shown here is derived from an EMBL/GenBank/DDBJ whole genome shotgun (WGS) entry which is preliminary data.</text>
</comment>
<feature type="chain" id="PRO_5034849235" description="DUF7735 domain-containing protein" evidence="1">
    <location>
        <begin position="19"/>
        <end position="231"/>
    </location>
</feature>
<proteinExistence type="predicted"/>
<dbReference type="InterPro" id="IPR056637">
    <property type="entry name" value="DUF7735"/>
</dbReference>
<evidence type="ECO:0000313" key="4">
    <source>
        <dbReference type="Proteomes" id="UP000557566"/>
    </source>
</evidence>
<accession>A0A8H4V4M5</accession>
<feature type="domain" description="DUF7735" evidence="2">
    <location>
        <begin position="24"/>
        <end position="167"/>
    </location>
</feature>
<evidence type="ECO:0000256" key="1">
    <source>
        <dbReference type="SAM" id="SignalP"/>
    </source>
</evidence>
<gene>
    <name evidence="3" type="ORF">G6O67_004612</name>
</gene>
<reference evidence="3 4" key="1">
    <citation type="journal article" date="2020" name="Genome Biol. Evol.">
        <title>A new high-quality draft genome assembly of the Chinese cordyceps Ophiocordyceps sinensis.</title>
        <authorList>
            <person name="Shu R."/>
            <person name="Zhang J."/>
            <person name="Meng Q."/>
            <person name="Zhang H."/>
            <person name="Zhou G."/>
            <person name="Li M."/>
            <person name="Wu P."/>
            <person name="Zhao Y."/>
            <person name="Chen C."/>
            <person name="Qin Q."/>
        </authorList>
    </citation>
    <scope>NUCLEOTIDE SEQUENCE [LARGE SCALE GENOMIC DNA]</scope>
    <source>
        <strain evidence="3 4">IOZ07</strain>
    </source>
</reference>
<evidence type="ECO:0000313" key="3">
    <source>
        <dbReference type="EMBL" id="KAF4508202.1"/>
    </source>
</evidence>
<dbReference type="AlphaFoldDB" id="A0A8H4V4M5"/>
<keyword evidence="1" id="KW-0732">Signal</keyword>